<name>A0A2T4CCQ1_TRILO</name>
<sequence>MGRGRWGITASLEQGGDAGVWTKLLVFLSLPMEVEGALLFDPLSLGLFLWVLYSLRVMFSNMRLVADNLIRPFSEEGVTVTRLVIPNCLKVTFCLIRNRELNKASIAIVFGQPAIFQPSA</sequence>
<keyword evidence="1" id="KW-1133">Transmembrane helix</keyword>
<gene>
    <name evidence="2" type="ORF">M440DRAFT_235133</name>
</gene>
<dbReference type="EMBL" id="KZ679128">
    <property type="protein sequence ID" value="PTB79325.1"/>
    <property type="molecule type" value="Genomic_DNA"/>
</dbReference>
<evidence type="ECO:0000313" key="2">
    <source>
        <dbReference type="EMBL" id="PTB79325.1"/>
    </source>
</evidence>
<keyword evidence="1" id="KW-0812">Transmembrane</keyword>
<accession>A0A2T4CCQ1</accession>
<protein>
    <submittedName>
        <fullName evidence="2">Uncharacterized protein</fullName>
    </submittedName>
</protein>
<dbReference type="Proteomes" id="UP000240760">
    <property type="component" value="Unassembled WGS sequence"/>
</dbReference>
<evidence type="ECO:0000313" key="3">
    <source>
        <dbReference type="Proteomes" id="UP000240760"/>
    </source>
</evidence>
<organism evidence="2 3">
    <name type="scientific">Trichoderma longibrachiatum ATCC 18648</name>
    <dbReference type="NCBI Taxonomy" id="983965"/>
    <lineage>
        <taxon>Eukaryota</taxon>
        <taxon>Fungi</taxon>
        <taxon>Dikarya</taxon>
        <taxon>Ascomycota</taxon>
        <taxon>Pezizomycotina</taxon>
        <taxon>Sordariomycetes</taxon>
        <taxon>Hypocreomycetidae</taxon>
        <taxon>Hypocreales</taxon>
        <taxon>Hypocreaceae</taxon>
        <taxon>Trichoderma</taxon>
    </lineage>
</organism>
<proteinExistence type="predicted"/>
<reference evidence="2 3" key="1">
    <citation type="submission" date="2016-07" db="EMBL/GenBank/DDBJ databases">
        <title>Multiple horizontal gene transfer events from other fungi enriched the ability of initially mycotrophic Trichoderma (Ascomycota) to feed on dead plant biomass.</title>
        <authorList>
            <consortium name="DOE Joint Genome Institute"/>
            <person name="Aerts A."/>
            <person name="Atanasova L."/>
            <person name="Chenthamara K."/>
            <person name="Zhang J."/>
            <person name="Grujic M."/>
            <person name="Henrissat B."/>
            <person name="Kuo A."/>
            <person name="Salamov A."/>
            <person name="Lipzen A."/>
            <person name="Labutti K."/>
            <person name="Barry K."/>
            <person name="Miao Y."/>
            <person name="Rahimi M.J."/>
            <person name="Shen Q."/>
            <person name="Grigoriev I.V."/>
            <person name="Kubicek C.P."/>
            <person name="Druzhinina I.S."/>
        </authorList>
    </citation>
    <scope>NUCLEOTIDE SEQUENCE [LARGE SCALE GENOMIC DNA]</scope>
    <source>
        <strain evidence="2 3">ATCC 18648</strain>
    </source>
</reference>
<feature type="transmembrane region" description="Helical" evidence="1">
    <location>
        <begin position="37"/>
        <end position="55"/>
    </location>
</feature>
<keyword evidence="1" id="KW-0472">Membrane</keyword>
<evidence type="ECO:0000256" key="1">
    <source>
        <dbReference type="SAM" id="Phobius"/>
    </source>
</evidence>
<keyword evidence="3" id="KW-1185">Reference proteome</keyword>
<dbReference type="AlphaFoldDB" id="A0A2T4CCQ1"/>